<dbReference type="PANTHER" id="PTHR43845">
    <property type="entry name" value="BLR5969 PROTEIN"/>
    <property type="match status" value="1"/>
</dbReference>
<dbReference type="SUPFAM" id="SSF56801">
    <property type="entry name" value="Acetyl-CoA synthetase-like"/>
    <property type="match status" value="1"/>
</dbReference>
<dbReference type="GO" id="GO:0016874">
    <property type="term" value="F:ligase activity"/>
    <property type="evidence" value="ECO:0007669"/>
    <property type="project" value="UniProtKB-KW"/>
</dbReference>
<keyword evidence="2" id="KW-1185">Reference proteome</keyword>
<keyword evidence="1" id="KW-0436">Ligase</keyword>
<name>A0ABT6A6L4_9ACTN</name>
<organism evidence="1 2">
    <name type="scientific">Streptomyces tropicalis</name>
    <dbReference type="NCBI Taxonomy" id="3034234"/>
    <lineage>
        <taxon>Bacteria</taxon>
        <taxon>Bacillati</taxon>
        <taxon>Actinomycetota</taxon>
        <taxon>Actinomycetes</taxon>
        <taxon>Kitasatosporales</taxon>
        <taxon>Streptomycetaceae</taxon>
        <taxon>Streptomyces</taxon>
    </lineage>
</organism>
<dbReference type="InterPro" id="IPR020845">
    <property type="entry name" value="AMP-binding_CS"/>
</dbReference>
<evidence type="ECO:0000313" key="1">
    <source>
        <dbReference type="EMBL" id="MDF3300282.1"/>
    </source>
</evidence>
<dbReference type="Gene3D" id="3.40.50.12780">
    <property type="entry name" value="N-terminal domain of ligase-like"/>
    <property type="match status" value="1"/>
</dbReference>
<gene>
    <name evidence="1" type="ORF">P3H78_16995</name>
</gene>
<sequence length="420" mass="45232">MPVQSLAELIRFARTNSPFYRSLYAHLPETGIRLTDLPVVPQADFWRANTPRDNGLLTAPLDEAVVFRSGGTTGSPKFSYYTRTEWREFTTAFGAGLVTAGLRAGHRVADLFYAGDLYASFSFILDSLHRCPVANVRLPLGGAAPWESTAATLEDFGVQVVAGTPTTLCSLAERLAAAGRTLPEVELLLFGGECLFGDQLPLLKAAFPNALARSLGYASVDAGLLGEAVPGEDTRVHRAFTPHTLVEILDDETDRAVEDAGVPGRLVVTDLRRRLMPVLRYPAGDRAAWVDRAAGVFRILGRAEEGVRVGPVSLYTQDVHDVVTATDTDGDVAGLQLVVRRRDGRDGLVLRLATAEPGARHTALGEALAGAVLAQRPLYASAATAGHVNALTVEWVRHRDLAVNSRSGKLIRVVDERPHS</sequence>
<dbReference type="InterPro" id="IPR042099">
    <property type="entry name" value="ANL_N_sf"/>
</dbReference>
<proteinExistence type="predicted"/>
<protein>
    <submittedName>
        <fullName evidence="1">Phenylacetate--CoA ligase family protein</fullName>
    </submittedName>
</protein>
<dbReference type="PANTHER" id="PTHR43845:SF1">
    <property type="entry name" value="BLR5969 PROTEIN"/>
    <property type="match status" value="1"/>
</dbReference>
<dbReference type="Proteomes" id="UP001221150">
    <property type="component" value="Unassembled WGS sequence"/>
</dbReference>
<dbReference type="RefSeq" id="WP_276109832.1">
    <property type="nucleotide sequence ID" value="NZ_JARJBB010000007.1"/>
</dbReference>
<comment type="caution">
    <text evidence="1">The sequence shown here is derived from an EMBL/GenBank/DDBJ whole genome shotgun (WGS) entry which is preliminary data.</text>
</comment>
<dbReference type="EMBL" id="JARJBB010000007">
    <property type="protein sequence ID" value="MDF3300282.1"/>
    <property type="molecule type" value="Genomic_DNA"/>
</dbReference>
<accession>A0ABT6A6L4</accession>
<evidence type="ECO:0000313" key="2">
    <source>
        <dbReference type="Proteomes" id="UP001221150"/>
    </source>
</evidence>
<dbReference type="PROSITE" id="PS00455">
    <property type="entry name" value="AMP_BINDING"/>
    <property type="match status" value="1"/>
</dbReference>
<reference evidence="1 2" key="1">
    <citation type="submission" date="2023-03" db="EMBL/GenBank/DDBJ databases">
        <title>Draft genome sequence of Streptomyces sp. K1PA1 isolated from peat swamp forest in Thailand.</title>
        <authorList>
            <person name="Klaysubun C."/>
            <person name="Duangmal K."/>
        </authorList>
    </citation>
    <scope>NUCLEOTIDE SEQUENCE [LARGE SCALE GENOMIC DNA]</scope>
    <source>
        <strain evidence="1 2">K1PA1</strain>
    </source>
</reference>